<dbReference type="AlphaFoldDB" id="A0A822ZRN8"/>
<dbReference type="GO" id="GO:0004445">
    <property type="term" value="F:inositol-polyphosphate 5-phosphatase activity"/>
    <property type="evidence" value="ECO:0007669"/>
    <property type="project" value="InterPro"/>
</dbReference>
<evidence type="ECO:0000313" key="4">
    <source>
        <dbReference type="EMBL" id="DAD47543.1"/>
    </source>
</evidence>
<name>A0A822ZRN8_NELNU</name>
<dbReference type="InterPro" id="IPR045849">
    <property type="entry name" value="IP5P_plant"/>
</dbReference>
<dbReference type="FunFam" id="3.60.10.10:FF:000048">
    <property type="entry name" value="Type I inositol polyphosphate 5-phosphatase 2"/>
    <property type="match status" value="1"/>
</dbReference>
<keyword evidence="5" id="KW-1185">Reference proteome</keyword>
<feature type="domain" description="Inositol polyphosphate-related phosphatase" evidence="3">
    <location>
        <begin position="1"/>
        <end position="226"/>
    </location>
</feature>
<dbReference type="GO" id="GO:0046856">
    <property type="term" value="P:phosphatidylinositol dephosphorylation"/>
    <property type="evidence" value="ECO:0007669"/>
    <property type="project" value="InterPro"/>
</dbReference>
<evidence type="ECO:0000256" key="2">
    <source>
        <dbReference type="ARBA" id="ARBA00022801"/>
    </source>
</evidence>
<organism evidence="4 5">
    <name type="scientific">Nelumbo nucifera</name>
    <name type="common">Sacred lotus</name>
    <dbReference type="NCBI Taxonomy" id="4432"/>
    <lineage>
        <taxon>Eukaryota</taxon>
        <taxon>Viridiplantae</taxon>
        <taxon>Streptophyta</taxon>
        <taxon>Embryophyta</taxon>
        <taxon>Tracheophyta</taxon>
        <taxon>Spermatophyta</taxon>
        <taxon>Magnoliopsida</taxon>
        <taxon>Proteales</taxon>
        <taxon>Nelumbonaceae</taxon>
        <taxon>Nelumbo</taxon>
    </lineage>
</organism>
<dbReference type="PANTHER" id="PTHR45666:SF21">
    <property type="entry name" value="TYPE I INOSITOL POLYPHOSPHATE 5-PHOSPHATASE 2"/>
    <property type="match status" value="1"/>
</dbReference>
<comment type="similarity">
    <text evidence="1">Belongs to the inositol polyphosphate 5-phosphatase family.</text>
</comment>
<sequence length="252" mass="29280">MVGIYVSVWVRRRFRRHINNLTVSPVGVGIMGYMGNKGSVSVSMSVFQSRLCFVCSHLTSGQKEGDEQRRNSDVYEILRRTQFSSSFNVIQPLTIPSHDQIFWFGDLNYRLNMLDTEVRKLVARKQWIELINNDQLVKELRSGHAFDGWKEGVIDFPPTYKYAFDSDRYVGENPKEGEKKRSPAWCDRILWLGKGIKQLSYKRAEIRLSDHRPVSSIFLVEVEVFDHQKLQRALNFTNATVHPESFSEEDVN</sequence>
<dbReference type="SMART" id="SM00128">
    <property type="entry name" value="IPPc"/>
    <property type="match status" value="1"/>
</dbReference>
<dbReference type="Pfam" id="PF22669">
    <property type="entry name" value="Exo_endo_phos2"/>
    <property type="match status" value="1"/>
</dbReference>
<dbReference type="InterPro" id="IPR000300">
    <property type="entry name" value="IPPc"/>
</dbReference>
<dbReference type="Gene3D" id="3.60.10.10">
    <property type="entry name" value="Endonuclease/exonuclease/phosphatase"/>
    <property type="match status" value="1"/>
</dbReference>
<gene>
    <name evidence="4" type="ORF">HUJ06_017480</name>
</gene>
<reference evidence="4 5" key="1">
    <citation type="journal article" date="2020" name="Mol. Biol. Evol.">
        <title>Distinct Expression and Methylation Patterns for Genes with Different Fates following a Single Whole-Genome Duplication in Flowering Plants.</title>
        <authorList>
            <person name="Shi T."/>
            <person name="Rahmani R.S."/>
            <person name="Gugger P.F."/>
            <person name="Wang M."/>
            <person name="Li H."/>
            <person name="Zhang Y."/>
            <person name="Li Z."/>
            <person name="Wang Q."/>
            <person name="Van de Peer Y."/>
            <person name="Marchal K."/>
            <person name="Chen J."/>
        </authorList>
    </citation>
    <scope>NUCLEOTIDE SEQUENCE [LARGE SCALE GENOMIC DNA]</scope>
    <source>
        <tissue evidence="4">Leaf</tissue>
    </source>
</reference>
<evidence type="ECO:0000256" key="1">
    <source>
        <dbReference type="ARBA" id="ARBA00010768"/>
    </source>
</evidence>
<dbReference type="InterPro" id="IPR036691">
    <property type="entry name" value="Endo/exonu/phosph_ase_sf"/>
</dbReference>
<proteinExistence type="inferred from homology"/>
<evidence type="ECO:0000313" key="5">
    <source>
        <dbReference type="Proteomes" id="UP000607653"/>
    </source>
</evidence>
<evidence type="ECO:0000259" key="3">
    <source>
        <dbReference type="SMART" id="SM00128"/>
    </source>
</evidence>
<comment type="caution">
    <text evidence="4">The sequence shown here is derived from an EMBL/GenBank/DDBJ whole genome shotgun (WGS) entry which is preliminary data.</text>
</comment>
<protein>
    <recommendedName>
        <fullName evidence="3">Inositol polyphosphate-related phosphatase domain-containing protein</fullName>
    </recommendedName>
</protein>
<dbReference type="PANTHER" id="PTHR45666">
    <property type="entry name" value="TYPE IV INOSITOL POLYPHOSPHATE 5-PHOSPHATASE 9"/>
    <property type="match status" value="1"/>
</dbReference>
<keyword evidence="2" id="KW-0378">Hydrolase</keyword>
<dbReference type="EMBL" id="DUZY01000008">
    <property type="protein sequence ID" value="DAD47543.1"/>
    <property type="molecule type" value="Genomic_DNA"/>
</dbReference>
<accession>A0A822ZRN8</accession>
<dbReference type="SUPFAM" id="SSF56219">
    <property type="entry name" value="DNase I-like"/>
    <property type="match status" value="1"/>
</dbReference>
<dbReference type="Proteomes" id="UP000607653">
    <property type="component" value="Unassembled WGS sequence"/>
</dbReference>